<gene>
    <name evidence="2" type="ORF">AAFH49_21215</name>
</gene>
<reference evidence="2 3" key="1">
    <citation type="journal article" date="2018" name="Arch. Microbiol.">
        <title>Hymenobacter segetis sp. nov., isolated from soil.</title>
        <authorList>
            <person name="Ten L.N."/>
            <person name="Lim S.J."/>
            <person name="Kim B.O."/>
            <person name="Kang I.K."/>
            <person name="Jung H.Y."/>
        </authorList>
    </citation>
    <scope>NUCLEOTIDE SEQUENCE [LARGE SCALE GENOMIC DNA]</scope>
    <source>
        <strain evidence="2 3">S7-3-11</strain>
    </source>
</reference>
<sequence>MAANEAIYTTLTASTENHQPEQPASLPQRHADWISYAVAVIQQAAPTASDFTESTTR</sequence>
<protein>
    <submittedName>
        <fullName evidence="2">Uncharacterized protein</fullName>
    </submittedName>
</protein>
<evidence type="ECO:0000313" key="3">
    <source>
        <dbReference type="Proteomes" id="UP001479606"/>
    </source>
</evidence>
<name>A0ABU9M128_9BACT</name>
<dbReference type="RefSeq" id="WP_342301344.1">
    <property type="nucleotide sequence ID" value="NZ_JBCEVZ010000093.1"/>
</dbReference>
<organism evidence="2 3">
    <name type="scientific">Hymenobacter segetis</name>
    <dbReference type="NCBI Taxonomy" id="2025509"/>
    <lineage>
        <taxon>Bacteria</taxon>
        <taxon>Pseudomonadati</taxon>
        <taxon>Bacteroidota</taxon>
        <taxon>Cytophagia</taxon>
        <taxon>Cytophagales</taxon>
        <taxon>Hymenobacteraceae</taxon>
        <taxon>Hymenobacter</taxon>
    </lineage>
</organism>
<dbReference type="EMBL" id="JBCEVZ010000093">
    <property type="protein sequence ID" value="MEL5996744.1"/>
    <property type="molecule type" value="Genomic_DNA"/>
</dbReference>
<feature type="compositionally biased region" description="Polar residues" evidence="1">
    <location>
        <begin position="7"/>
        <end position="22"/>
    </location>
</feature>
<proteinExistence type="predicted"/>
<feature type="region of interest" description="Disordered" evidence="1">
    <location>
        <begin position="1"/>
        <end position="27"/>
    </location>
</feature>
<evidence type="ECO:0000256" key="1">
    <source>
        <dbReference type="SAM" id="MobiDB-lite"/>
    </source>
</evidence>
<keyword evidence="3" id="KW-1185">Reference proteome</keyword>
<dbReference type="Proteomes" id="UP001479606">
    <property type="component" value="Unassembled WGS sequence"/>
</dbReference>
<comment type="caution">
    <text evidence="2">The sequence shown here is derived from an EMBL/GenBank/DDBJ whole genome shotgun (WGS) entry which is preliminary data.</text>
</comment>
<accession>A0ABU9M128</accession>
<evidence type="ECO:0000313" key="2">
    <source>
        <dbReference type="EMBL" id="MEL5996744.1"/>
    </source>
</evidence>